<feature type="transmembrane region" description="Helical" evidence="1">
    <location>
        <begin position="50"/>
        <end position="67"/>
    </location>
</feature>
<gene>
    <name evidence="2" type="ORF">ODALV1_LOCUS23045</name>
</gene>
<accession>A0ABP1RJT2</accession>
<evidence type="ECO:0000313" key="3">
    <source>
        <dbReference type="Proteomes" id="UP001642540"/>
    </source>
</evidence>
<name>A0ABP1RJT2_9HEXA</name>
<feature type="transmembrane region" description="Helical" evidence="1">
    <location>
        <begin position="135"/>
        <end position="157"/>
    </location>
</feature>
<organism evidence="2 3">
    <name type="scientific">Orchesella dallaii</name>
    <dbReference type="NCBI Taxonomy" id="48710"/>
    <lineage>
        <taxon>Eukaryota</taxon>
        <taxon>Metazoa</taxon>
        <taxon>Ecdysozoa</taxon>
        <taxon>Arthropoda</taxon>
        <taxon>Hexapoda</taxon>
        <taxon>Collembola</taxon>
        <taxon>Entomobryomorpha</taxon>
        <taxon>Entomobryoidea</taxon>
        <taxon>Orchesellidae</taxon>
        <taxon>Orchesellinae</taxon>
        <taxon>Orchesella</taxon>
    </lineage>
</organism>
<evidence type="ECO:0008006" key="4">
    <source>
        <dbReference type="Google" id="ProtNLM"/>
    </source>
</evidence>
<keyword evidence="1" id="KW-1133">Transmembrane helix</keyword>
<sequence>MSASIAAMNVMVLITRPINTKLRLDSSLHVIVNQNLDFPRGKFGWIVTRIITRLYWLYLLGRLSYLFSNWRHNKDMMELGVQVIFFCAMMISDACMSTWEKSYIKFAFVMNQCWKRLGVKLGWPSHNRHPKLPELAIYCMVGCFCAVPLIAIGYPLIGRFDPLQVLVYYFFPGPFENNYWLAIGLQVFCSIAYSVYATVVCIHLLTLLLGATCFVEAITKFSHDIFPSTDTKRRHNIKWAISIWRDFQHCYLLYRQLRILVEVGGMGIQTFLQVMIGMGVPLCSFAAFSAIKLYEHMNIIIWLGNMLIVPFCMILCFVLIALASIPNANSKHYFQTWKRHLYRKFDRKRLASCMELAFNLGAVRRVTHCTALVICNNIVNYTVTLICMYES</sequence>
<feature type="transmembrane region" description="Helical" evidence="1">
    <location>
        <begin position="274"/>
        <end position="294"/>
    </location>
</feature>
<proteinExistence type="predicted"/>
<feature type="transmembrane region" description="Helical" evidence="1">
    <location>
        <begin position="177"/>
        <end position="210"/>
    </location>
</feature>
<protein>
    <recommendedName>
        <fullName evidence="4">Odorant receptor</fullName>
    </recommendedName>
</protein>
<keyword evidence="1" id="KW-0472">Membrane</keyword>
<comment type="caution">
    <text evidence="2">The sequence shown here is derived from an EMBL/GenBank/DDBJ whole genome shotgun (WGS) entry which is preliminary data.</text>
</comment>
<feature type="transmembrane region" description="Helical" evidence="1">
    <location>
        <begin position="300"/>
        <end position="325"/>
    </location>
</feature>
<dbReference type="EMBL" id="CAXLJM020000076">
    <property type="protein sequence ID" value="CAL8129284.1"/>
    <property type="molecule type" value="Genomic_DNA"/>
</dbReference>
<dbReference type="Proteomes" id="UP001642540">
    <property type="component" value="Unassembled WGS sequence"/>
</dbReference>
<evidence type="ECO:0000313" key="2">
    <source>
        <dbReference type="EMBL" id="CAL8129284.1"/>
    </source>
</evidence>
<keyword evidence="3" id="KW-1185">Reference proteome</keyword>
<keyword evidence="1" id="KW-0812">Transmembrane</keyword>
<reference evidence="2 3" key="1">
    <citation type="submission" date="2024-08" db="EMBL/GenBank/DDBJ databases">
        <authorList>
            <person name="Cucini C."/>
            <person name="Frati F."/>
        </authorList>
    </citation>
    <scope>NUCLEOTIDE SEQUENCE [LARGE SCALE GENOMIC DNA]</scope>
</reference>
<evidence type="ECO:0000256" key="1">
    <source>
        <dbReference type="SAM" id="Phobius"/>
    </source>
</evidence>